<evidence type="ECO:0000259" key="18">
    <source>
        <dbReference type="PROSITE" id="PS50020"/>
    </source>
</evidence>
<dbReference type="SMART" id="SM00508">
    <property type="entry name" value="PostSET"/>
    <property type="match status" value="1"/>
</dbReference>
<dbReference type="SMART" id="SM00456">
    <property type="entry name" value="WW"/>
    <property type="match status" value="1"/>
</dbReference>
<dbReference type="GO" id="GO:0006355">
    <property type="term" value="P:regulation of DNA-templated transcription"/>
    <property type="evidence" value="ECO:0007669"/>
    <property type="project" value="InterPro"/>
</dbReference>
<feature type="domain" description="AWS" evidence="21">
    <location>
        <begin position="148"/>
        <end position="203"/>
    </location>
</feature>
<evidence type="ECO:0000256" key="6">
    <source>
        <dbReference type="ARBA" id="ARBA00022454"/>
    </source>
</evidence>
<feature type="domain" description="Post-SET" evidence="20">
    <location>
        <begin position="329"/>
        <end position="345"/>
    </location>
</feature>
<feature type="domain" description="WW" evidence="18">
    <location>
        <begin position="600"/>
        <end position="632"/>
    </location>
</feature>
<dbReference type="PROSITE" id="PS01159">
    <property type="entry name" value="WW_DOMAIN_1"/>
    <property type="match status" value="1"/>
</dbReference>
<evidence type="ECO:0000256" key="13">
    <source>
        <dbReference type="ARBA" id="ARBA00023242"/>
    </source>
</evidence>
<evidence type="ECO:0000256" key="15">
    <source>
        <dbReference type="ARBA" id="ARBA00047545"/>
    </source>
</evidence>
<organism evidence="22 23">
    <name type="scientific">Alternaria burnsii</name>
    <dbReference type="NCBI Taxonomy" id="1187904"/>
    <lineage>
        <taxon>Eukaryota</taxon>
        <taxon>Fungi</taxon>
        <taxon>Dikarya</taxon>
        <taxon>Ascomycota</taxon>
        <taxon>Pezizomycotina</taxon>
        <taxon>Dothideomycetes</taxon>
        <taxon>Pleosporomycetidae</taxon>
        <taxon>Pleosporales</taxon>
        <taxon>Pleosporineae</taxon>
        <taxon>Pleosporaceae</taxon>
        <taxon>Alternaria</taxon>
        <taxon>Alternaria sect. Alternaria</taxon>
    </lineage>
</organism>
<gene>
    <name evidence="22" type="ORF">GT037_003287</name>
</gene>
<dbReference type="InterPro" id="IPR038190">
    <property type="entry name" value="SRI_sf"/>
</dbReference>
<name>A0A8H7EKZ3_9PLEO</name>
<dbReference type="PROSITE" id="PS51568">
    <property type="entry name" value="SAM_MT43_SET2_1"/>
    <property type="match status" value="1"/>
</dbReference>
<dbReference type="PROSITE" id="PS51215">
    <property type="entry name" value="AWS"/>
    <property type="match status" value="1"/>
</dbReference>
<dbReference type="InterPro" id="IPR046341">
    <property type="entry name" value="SET_dom_sf"/>
</dbReference>
<feature type="compositionally biased region" description="Basic and acidic residues" evidence="16">
    <location>
        <begin position="13"/>
        <end position="22"/>
    </location>
</feature>
<dbReference type="EMBL" id="JAAABM010000003">
    <property type="protein sequence ID" value="KAF7679539.1"/>
    <property type="molecule type" value="Genomic_DNA"/>
</dbReference>
<dbReference type="Gene3D" id="2.20.70.10">
    <property type="match status" value="1"/>
</dbReference>
<dbReference type="Pfam" id="PF08711">
    <property type="entry name" value="Med26"/>
    <property type="match status" value="1"/>
</dbReference>
<dbReference type="GO" id="GO:0140955">
    <property type="term" value="F:histone H3K36 trimethyltransferase activity"/>
    <property type="evidence" value="ECO:0007669"/>
    <property type="project" value="UniProtKB-EC"/>
</dbReference>
<dbReference type="PROSITE" id="PS50020">
    <property type="entry name" value="WW_DOMAIN_2"/>
    <property type="match status" value="1"/>
</dbReference>
<feature type="domain" description="SET" evidence="19">
    <location>
        <begin position="205"/>
        <end position="322"/>
    </location>
</feature>
<dbReference type="InterPro" id="IPR017923">
    <property type="entry name" value="TFIIS_N"/>
</dbReference>
<dbReference type="InterPro" id="IPR011989">
    <property type="entry name" value="ARM-like"/>
</dbReference>
<keyword evidence="7" id="KW-0678">Repressor</keyword>
<feature type="transmembrane region" description="Helical" evidence="17">
    <location>
        <begin position="985"/>
        <end position="1005"/>
    </location>
</feature>
<evidence type="ECO:0000256" key="1">
    <source>
        <dbReference type="ARBA" id="ARBA00003901"/>
    </source>
</evidence>
<sequence>MSGSESDQNTARLEPELREMKLEAATSASAGESKDTSQVKVEVDDRAPTPLAIPPRLKTRSRTQSPMTKHEVDTPSPGSAREEIVGGDITLKMEPGKAPKLSRTASQKVVSRPPPLFLDLPDSTAAAKETFVVLPECTYANKTIGTTDPALECDCQEEYDATTKTNHACGEDSDCINRATKMECLGDCGCGRKCQNMRFQRKQYADVTVIKTEKKGFGLRANKDMAPGDFVFEYIGEVIDERTFRRRMGQYDDEGIKHFYFMSLTKGEFVDATKKGNLGRFCNHSCNPNCFVDKWVVGDKLRMGIFVERSVKAGEELVFNYNVDRYGADPQPCYCGEPNCSGFIGGKTQSDNATNLSNETIAALGIDDIDGWGTAVAKKPRKKKASEDDEEYVSNLQTRELEEDAVNKVVSALRNCEEKWIAVKLLSRMQTDNEKVRARIVQFHGYRNLKTTLSRWKDDYNVVLQVLDVLHRLPRITRNKIQDSGIEEEVSKLTDCGDERVEEAAKELLAAWSKLEIGYRIPRLKRDPNASTPARTENHYERRERARERSRSRSKSPSTIAPKGPSAANIPSGPRVLNAPRGPAGFFATPRPIMRPRPFNALPQGWYQATAENGSTYFYNQTGITQWQRPTQPADAPPPPPNKARNETQLLQDIIASITSNNTPTGPSASTTPQPVSNEDTEPAFGREKWRTLSLEKQEKVYEATLAPHVTAVTKQYYKKFEKQEIKRLSKEVAQKLVRGDYKSGRVKDPTAKISSNHEKTVRDEVKRFMDKAVKKKQERQKMKAAQSGVKPDLTSESPSTPSGPAGDADEASPSDSTSDLKRKRDGEAQSGSPKRTRTTSENQQSAPPPPPPPPATTDVEETSLTPMDDTSAMSFPDSTERDEQSKNDVTVTPCDGTPTSEFWCCGNTTDCCSDPNLEKFKVEPTFSGVITSSLLPTSTSASISPSPSSPSTSSNANATNTPTPSPTSTPQNNESAGLSTGAKAGIGVGAAAGVIALIAIGVLIGRRSHKKKKEVTEATSYYEPAKGELPPQYRHEAPMDEVSRYEAPATQAPVELAGDQVRAHEAPDHGR</sequence>
<dbReference type="SUPFAM" id="SSF51045">
    <property type="entry name" value="WW domain"/>
    <property type="match status" value="1"/>
</dbReference>
<evidence type="ECO:0000256" key="11">
    <source>
        <dbReference type="ARBA" id="ARBA00023015"/>
    </source>
</evidence>
<feature type="compositionally biased region" description="Polar residues" evidence="16">
    <location>
        <begin position="830"/>
        <end position="846"/>
    </location>
</feature>
<dbReference type="InterPro" id="IPR044437">
    <property type="entry name" value="SETD2/Set2_SET"/>
</dbReference>
<evidence type="ECO:0000256" key="7">
    <source>
        <dbReference type="ARBA" id="ARBA00022491"/>
    </source>
</evidence>
<dbReference type="AlphaFoldDB" id="A0A8H7EKZ3"/>
<protein>
    <recommendedName>
        <fullName evidence="5">Histone-lysine N-methyltransferase, H3 lysine-36 specific</fullName>
        <ecNumber evidence="4">2.1.1.359</ecNumber>
    </recommendedName>
    <alternativeName>
        <fullName evidence="14">SET domain-containing protein 2</fullName>
    </alternativeName>
</protein>
<dbReference type="CDD" id="cd19172">
    <property type="entry name" value="SET_SETD2"/>
    <property type="match status" value="1"/>
</dbReference>
<keyword evidence="13" id="KW-0539">Nucleus</keyword>
<dbReference type="Gene3D" id="1.25.10.10">
    <property type="entry name" value="Leucine-rich Repeat Variant"/>
    <property type="match status" value="1"/>
</dbReference>
<feature type="compositionally biased region" description="Pro residues" evidence="16">
    <location>
        <begin position="847"/>
        <end position="856"/>
    </location>
</feature>
<dbReference type="Pfam" id="PF08236">
    <property type="entry name" value="SRI"/>
    <property type="match status" value="1"/>
</dbReference>
<feature type="region of interest" description="Disordered" evidence="16">
    <location>
        <begin position="937"/>
        <end position="979"/>
    </location>
</feature>
<evidence type="ECO:0000256" key="5">
    <source>
        <dbReference type="ARBA" id="ARBA00018028"/>
    </source>
</evidence>
<dbReference type="Proteomes" id="UP000596902">
    <property type="component" value="Unassembled WGS sequence"/>
</dbReference>
<comment type="catalytic activity">
    <reaction evidence="15">
        <text>L-lysyl(36)-[histone H3] + 3 S-adenosyl-L-methionine = N(6),N(6),N(6)-trimethyl-L-lysyl(36)-[histone H3] + 3 S-adenosyl-L-homocysteine + 3 H(+)</text>
        <dbReference type="Rhea" id="RHEA:60324"/>
        <dbReference type="Rhea" id="RHEA-COMP:9785"/>
        <dbReference type="Rhea" id="RHEA-COMP:15536"/>
        <dbReference type="ChEBI" id="CHEBI:15378"/>
        <dbReference type="ChEBI" id="CHEBI:29969"/>
        <dbReference type="ChEBI" id="CHEBI:57856"/>
        <dbReference type="ChEBI" id="CHEBI:59789"/>
        <dbReference type="ChEBI" id="CHEBI:61961"/>
        <dbReference type="EC" id="2.1.1.359"/>
    </reaction>
</comment>
<evidence type="ECO:0000256" key="12">
    <source>
        <dbReference type="ARBA" id="ARBA00023163"/>
    </source>
</evidence>
<keyword evidence="8 22" id="KW-0489">Methyltransferase</keyword>
<evidence type="ECO:0000256" key="16">
    <source>
        <dbReference type="SAM" id="MobiDB-lite"/>
    </source>
</evidence>
<dbReference type="InterPro" id="IPR001202">
    <property type="entry name" value="WW_dom"/>
</dbReference>
<dbReference type="GO" id="GO:0032259">
    <property type="term" value="P:methylation"/>
    <property type="evidence" value="ECO:0007669"/>
    <property type="project" value="UniProtKB-KW"/>
</dbReference>
<dbReference type="FunFam" id="2.170.270.10:FF:000033">
    <property type="entry name" value="Histone-lysine N-methyltransferase"/>
    <property type="match status" value="1"/>
</dbReference>
<evidence type="ECO:0000256" key="3">
    <source>
        <dbReference type="ARBA" id="ARBA00004286"/>
    </source>
</evidence>
<keyword evidence="6" id="KW-0158">Chromosome</keyword>
<keyword evidence="9 22" id="KW-0808">Transferase</keyword>
<reference evidence="22" key="2">
    <citation type="submission" date="2020-08" db="EMBL/GenBank/DDBJ databases">
        <title>Draft Genome Sequence of Cumin Blight Pathogen Alternaria burnsii.</title>
        <authorList>
            <person name="Feng Z."/>
        </authorList>
    </citation>
    <scope>NUCLEOTIDE SEQUENCE</scope>
    <source>
        <strain evidence="22">CBS107.38</strain>
    </source>
</reference>
<comment type="subcellular location">
    <subcellularLocation>
        <location evidence="3">Chromosome</location>
    </subcellularLocation>
    <subcellularLocation>
        <location evidence="2">Nucleus</location>
    </subcellularLocation>
</comment>
<dbReference type="GO" id="GO:0005634">
    <property type="term" value="C:nucleus"/>
    <property type="evidence" value="ECO:0007669"/>
    <property type="project" value="UniProtKB-SubCell"/>
</dbReference>
<evidence type="ECO:0000256" key="17">
    <source>
        <dbReference type="SAM" id="Phobius"/>
    </source>
</evidence>
<accession>A0A8H7EKZ3</accession>
<dbReference type="InterPro" id="IPR006560">
    <property type="entry name" value="AWS_dom"/>
</dbReference>
<dbReference type="InterPro" id="IPR001214">
    <property type="entry name" value="SET_dom"/>
</dbReference>
<feature type="compositionally biased region" description="Basic and acidic residues" evidence="16">
    <location>
        <begin position="32"/>
        <end position="47"/>
    </location>
</feature>
<dbReference type="PROSITE" id="PS50280">
    <property type="entry name" value="SET"/>
    <property type="match status" value="1"/>
</dbReference>
<keyword evidence="17" id="KW-0472">Membrane</keyword>
<keyword evidence="10" id="KW-0949">S-adenosyl-L-methionine</keyword>
<dbReference type="SMART" id="SM00570">
    <property type="entry name" value="AWS"/>
    <property type="match status" value="1"/>
</dbReference>
<feature type="compositionally biased region" description="Low complexity" evidence="16">
    <location>
        <begin position="937"/>
        <end position="971"/>
    </location>
</feature>
<evidence type="ECO:0000313" key="23">
    <source>
        <dbReference type="Proteomes" id="UP000596902"/>
    </source>
</evidence>
<dbReference type="InterPro" id="IPR013257">
    <property type="entry name" value="SRI"/>
</dbReference>
<proteinExistence type="predicted"/>
<keyword evidence="23" id="KW-1185">Reference proteome</keyword>
<feature type="region of interest" description="Disordered" evidence="16">
    <location>
        <begin position="659"/>
        <end position="687"/>
    </location>
</feature>
<evidence type="ECO:0000256" key="14">
    <source>
        <dbReference type="ARBA" id="ARBA00030091"/>
    </source>
</evidence>
<feature type="region of interest" description="Disordered" evidence="16">
    <location>
        <begin position="1010"/>
        <end position="1034"/>
    </location>
</feature>
<keyword evidence="17" id="KW-0812">Transmembrane</keyword>
<comment type="function">
    <text evidence="1">Histone methyltransferase that trimethylates histone H3 'Lys-36' forming H3K36me3. Involved in transcription elongation as well as in transcription repression.</text>
</comment>
<feature type="compositionally biased region" description="Basic and acidic residues" evidence="16">
    <location>
        <begin position="744"/>
        <end position="773"/>
    </location>
</feature>
<feature type="compositionally biased region" description="Basic and acidic residues" evidence="16">
    <location>
        <begin position="536"/>
        <end position="551"/>
    </location>
</feature>
<evidence type="ECO:0000256" key="4">
    <source>
        <dbReference type="ARBA" id="ARBA00012178"/>
    </source>
</evidence>
<dbReference type="SUPFAM" id="SSF82199">
    <property type="entry name" value="SET domain"/>
    <property type="match status" value="1"/>
</dbReference>
<dbReference type="InterPro" id="IPR003616">
    <property type="entry name" value="Post-SET_dom"/>
</dbReference>
<evidence type="ECO:0000259" key="21">
    <source>
        <dbReference type="PROSITE" id="PS51215"/>
    </source>
</evidence>
<dbReference type="InterPro" id="IPR036020">
    <property type="entry name" value="WW_dom_sf"/>
</dbReference>
<dbReference type="Gene3D" id="2.170.270.10">
    <property type="entry name" value="SET domain"/>
    <property type="match status" value="1"/>
</dbReference>
<dbReference type="Gene3D" id="1.10.1740.100">
    <property type="entry name" value="Set2, Rpb1 interacting domain"/>
    <property type="match status" value="1"/>
</dbReference>
<feature type="region of interest" description="Disordered" evidence="16">
    <location>
        <begin position="1"/>
        <end position="82"/>
    </location>
</feature>
<feature type="compositionally biased region" description="Basic and acidic residues" evidence="16">
    <location>
        <begin position="819"/>
        <end position="828"/>
    </location>
</feature>
<evidence type="ECO:0000259" key="20">
    <source>
        <dbReference type="PROSITE" id="PS50868"/>
    </source>
</evidence>
<keyword evidence="12" id="KW-0804">Transcription</keyword>
<dbReference type="Pfam" id="PF00856">
    <property type="entry name" value="SET"/>
    <property type="match status" value="1"/>
</dbReference>
<feature type="region of interest" description="Disordered" evidence="16">
    <location>
        <begin position="744"/>
        <end position="900"/>
    </location>
</feature>
<keyword evidence="11" id="KW-0805">Transcription regulation</keyword>
<feature type="compositionally biased region" description="Polar residues" evidence="16">
    <location>
        <begin position="659"/>
        <end position="678"/>
    </location>
</feature>
<evidence type="ECO:0000256" key="9">
    <source>
        <dbReference type="ARBA" id="ARBA00022679"/>
    </source>
</evidence>
<evidence type="ECO:0000313" key="22">
    <source>
        <dbReference type="EMBL" id="KAF7679539.1"/>
    </source>
</evidence>
<evidence type="ECO:0000256" key="8">
    <source>
        <dbReference type="ARBA" id="ARBA00022603"/>
    </source>
</evidence>
<dbReference type="RefSeq" id="XP_038789612.1">
    <property type="nucleotide sequence ID" value="XM_038928334.1"/>
</dbReference>
<dbReference type="GO" id="GO:0005694">
    <property type="term" value="C:chromosome"/>
    <property type="evidence" value="ECO:0007669"/>
    <property type="project" value="UniProtKB-SubCell"/>
</dbReference>
<feature type="region of interest" description="Disordered" evidence="16">
    <location>
        <begin position="525"/>
        <end position="591"/>
    </location>
</feature>
<dbReference type="InterPro" id="IPR035441">
    <property type="entry name" value="TFIIS/LEDGF_dom_sf"/>
</dbReference>
<evidence type="ECO:0000256" key="2">
    <source>
        <dbReference type="ARBA" id="ARBA00004123"/>
    </source>
</evidence>
<dbReference type="PROSITE" id="PS50868">
    <property type="entry name" value="POST_SET"/>
    <property type="match status" value="1"/>
</dbReference>
<dbReference type="InterPro" id="IPR050777">
    <property type="entry name" value="SET2_Histone-Lys_MeTrsfase"/>
</dbReference>
<reference evidence="22" key="1">
    <citation type="submission" date="2020-01" db="EMBL/GenBank/DDBJ databases">
        <authorList>
            <person name="Feng Z.H.Z."/>
        </authorList>
    </citation>
    <scope>NUCLEOTIDE SEQUENCE</scope>
    <source>
        <strain evidence="22">CBS107.38</strain>
    </source>
</reference>
<dbReference type="GeneID" id="62201512"/>
<evidence type="ECO:0000259" key="19">
    <source>
        <dbReference type="PROSITE" id="PS50280"/>
    </source>
</evidence>
<evidence type="ECO:0000256" key="10">
    <source>
        <dbReference type="ARBA" id="ARBA00022691"/>
    </source>
</evidence>
<dbReference type="CDD" id="cd00201">
    <property type="entry name" value="WW"/>
    <property type="match status" value="1"/>
</dbReference>
<keyword evidence="17" id="KW-1133">Transmembrane helix</keyword>
<comment type="caution">
    <text evidence="22">The sequence shown here is derived from an EMBL/GenBank/DDBJ whole genome shotgun (WGS) entry which is preliminary data.</text>
</comment>
<dbReference type="EC" id="2.1.1.359" evidence="4"/>
<dbReference type="SUPFAM" id="SSF47676">
    <property type="entry name" value="Conserved domain common to transcription factors TFIIS, elongin A, CRSP70"/>
    <property type="match status" value="1"/>
</dbReference>
<dbReference type="Pfam" id="PF17907">
    <property type="entry name" value="AWS"/>
    <property type="match status" value="1"/>
</dbReference>
<dbReference type="PANTHER" id="PTHR22884">
    <property type="entry name" value="SET DOMAIN PROTEINS"/>
    <property type="match status" value="1"/>
</dbReference>
<feature type="compositionally biased region" description="Polar residues" evidence="16">
    <location>
        <begin position="1"/>
        <end position="11"/>
    </location>
</feature>
<dbReference type="InterPro" id="IPR025788">
    <property type="entry name" value="Set2_fungi"/>
</dbReference>
<dbReference type="SMART" id="SM00317">
    <property type="entry name" value="SET"/>
    <property type="match status" value="1"/>
</dbReference>